<organism evidence="1 2">
    <name type="scientific">Coregonus suidteri</name>
    <dbReference type="NCBI Taxonomy" id="861788"/>
    <lineage>
        <taxon>Eukaryota</taxon>
        <taxon>Metazoa</taxon>
        <taxon>Chordata</taxon>
        <taxon>Craniata</taxon>
        <taxon>Vertebrata</taxon>
        <taxon>Euteleostomi</taxon>
        <taxon>Actinopterygii</taxon>
        <taxon>Neopterygii</taxon>
        <taxon>Teleostei</taxon>
        <taxon>Protacanthopterygii</taxon>
        <taxon>Salmoniformes</taxon>
        <taxon>Salmonidae</taxon>
        <taxon>Coregoninae</taxon>
        <taxon>Coregonus</taxon>
    </lineage>
</organism>
<reference evidence="1 2" key="1">
    <citation type="submission" date="2021-04" db="EMBL/GenBank/DDBJ databases">
        <authorList>
            <person name="De Guttry C."/>
            <person name="Zahm M."/>
            <person name="Klopp C."/>
            <person name="Cabau C."/>
            <person name="Louis A."/>
            <person name="Berthelot C."/>
            <person name="Parey E."/>
            <person name="Roest Crollius H."/>
            <person name="Montfort J."/>
            <person name="Robinson-Rechavi M."/>
            <person name="Bucao C."/>
            <person name="Bouchez O."/>
            <person name="Gislard M."/>
            <person name="Lluch J."/>
            <person name="Milhes M."/>
            <person name="Lampietro C."/>
            <person name="Lopez Roques C."/>
            <person name="Donnadieu C."/>
            <person name="Braasch I."/>
            <person name="Desvignes T."/>
            <person name="Postlethwait J."/>
            <person name="Bobe J."/>
            <person name="Wedekind C."/>
            <person name="Guiguen Y."/>
        </authorList>
    </citation>
    <scope>NUCLEOTIDE SEQUENCE [LARGE SCALE GENOMIC DNA]</scope>
    <source>
        <strain evidence="1">Cs_M1</strain>
        <tissue evidence="1">Blood</tissue>
    </source>
</reference>
<accession>A0AAN8KWY1</accession>
<evidence type="ECO:0000313" key="2">
    <source>
        <dbReference type="Proteomes" id="UP001356427"/>
    </source>
</evidence>
<protein>
    <submittedName>
        <fullName evidence="1">Uncharacterized protein</fullName>
    </submittedName>
</protein>
<keyword evidence="2" id="KW-1185">Reference proteome</keyword>
<dbReference type="EMBL" id="JAGTTL010000032">
    <property type="protein sequence ID" value="KAK6296341.1"/>
    <property type="molecule type" value="Genomic_DNA"/>
</dbReference>
<proteinExistence type="predicted"/>
<evidence type="ECO:0000313" key="1">
    <source>
        <dbReference type="EMBL" id="KAK6296341.1"/>
    </source>
</evidence>
<comment type="caution">
    <text evidence="1">The sequence shown here is derived from an EMBL/GenBank/DDBJ whole genome shotgun (WGS) entry which is preliminary data.</text>
</comment>
<gene>
    <name evidence="1" type="ORF">J4Q44_G00324830</name>
</gene>
<name>A0AAN8KWY1_9TELE</name>
<dbReference type="AlphaFoldDB" id="A0AAN8KWY1"/>
<dbReference type="Proteomes" id="UP001356427">
    <property type="component" value="Unassembled WGS sequence"/>
</dbReference>
<feature type="non-terminal residue" evidence="1">
    <location>
        <position position="1"/>
    </location>
</feature>
<sequence>LFPVIVGSFNRPGILTTCFVFSHNHTLTESHVKRLFFYVLSGKVFVLRGQWFHVFLEHFSATLMVLMLWPTGGEDQKGQLS</sequence>